<sequence>MSARRMKGLFIEIQRRRRQVLFGPGEPEGQRAPRVGSQPVVSIELVVSSAASWTDKDLSGEGFWPPSGVG</sequence>
<name>A0ABV3XI32_9ACTN</name>
<dbReference type="EMBL" id="JBFNXQ010000049">
    <property type="protein sequence ID" value="MEX5719778.1"/>
    <property type="molecule type" value="Genomic_DNA"/>
</dbReference>
<reference evidence="1 2" key="1">
    <citation type="submission" date="2024-06" db="EMBL/GenBank/DDBJ databases">
        <title>Draft genome sequence of Geodermatophilus badlandi, a novel member of the Geodermatophilaceae isolated from badland sedimentary rocks in the Red desert, Wyoming, USA.</title>
        <authorList>
            <person name="Ben Tekaya S."/>
            <person name="Nouioui I."/>
            <person name="Flores G.M."/>
            <person name="Shaal M.N."/>
            <person name="Bredoire F."/>
            <person name="Basile F."/>
            <person name="Van Diepen L."/>
            <person name="Ward N.L."/>
        </authorList>
    </citation>
    <scope>NUCLEOTIDE SEQUENCE [LARGE SCALE GENOMIC DNA]</scope>
    <source>
        <strain evidence="1 2">WL48A</strain>
    </source>
</reference>
<evidence type="ECO:0000313" key="1">
    <source>
        <dbReference type="EMBL" id="MEX5719778.1"/>
    </source>
</evidence>
<accession>A0ABV3XI32</accession>
<protein>
    <submittedName>
        <fullName evidence="1">Uncharacterized protein</fullName>
    </submittedName>
</protein>
<comment type="caution">
    <text evidence="1">The sequence shown here is derived from an EMBL/GenBank/DDBJ whole genome shotgun (WGS) entry which is preliminary data.</text>
</comment>
<gene>
    <name evidence="1" type="ORF">ABQ292_15550</name>
</gene>
<organism evidence="1 2">
    <name type="scientific">Geodermatophilus maliterrae</name>
    <dbReference type="NCBI Taxonomy" id="3162531"/>
    <lineage>
        <taxon>Bacteria</taxon>
        <taxon>Bacillati</taxon>
        <taxon>Actinomycetota</taxon>
        <taxon>Actinomycetes</taxon>
        <taxon>Geodermatophilales</taxon>
        <taxon>Geodermatophilaceae</taxon>
        <taxon>Geodermatophilus</taxon>
    </lineage>
</organism>
<feature type="non-terminal residue" evidence="1">
    <location>
        <position position="70"/>
    </location>
</feature>
<dbReference type="RefSeq" id="WP_369207949.1">
    <property type="nucleotide sequence ID" value="NZ_JBFNXQ010000049.1"/>
</dbReference>
<dbReference type="Proteomes" id="UP001560045">
    <property type="component" value="Unassembled WGS sequence"/>
</dbReference>
<evidence type="ECO:0000313" key="2">
    <source>
        <dbReference type="Proteomes" id="UP001560045"/>
    </source>
</evidence>
<keyword evidence="2" id="KW-1185">Reference proteome</keyword>
<proteinExistence type="predicted"/>